<sequence length="41" mass="4519">MPGSSLNGCYGYATLEGPGFLLLKQLLISNEDHVKRWSEHG</sequence>
<keyword evidence="2" id="KW-1185">Reference proteome</keyword>
<reference evidence="1 2" key="1">
    <citation type="submission" date="2015-01" db="EMBL/GenBank/DDBJ databases">
        <title>Genome Assembly of Bacillus badius MTCC 1458.</title>
        <authorList>
            <person name="Verma A."/>
            <person name="Khatri I."/>
            <person name="Mual P."/>
            <person name="Subramanian S."/>
            <person name="Krishnamurthi S."/>
        </authorList>
    </citation>
    <scope>NUCLEOTIDE SEQUENCE [LARGE SCALE GENOMIC DNA]</scope>
    <source>
        <strain evidence="1 2">MTCC 1458</strain>
    </source>
</reference>
<proteinExistence type="predicted"/>
<protein>
    <recommendedName>
        <fullName evidence="3">Mobile element protein</fullName>
    </recommendedName>
</protein>
<dbReference type="Proteomes" id="UP000031982">
    <property type="component" value="Unassembled WGS sequence"/>
</dbReference>
<evidence type="ECO:0000313" key="2">
    <source>
        <dbReference type="Proteomes" id="UP000031982"/>
    </source>
</evidence>
<name>A0ABR5AQ73_BACBA</name>
<accession>A0ABR5AQ73</accession>
<organism evidence="1 2">
    <name type="scientific">Bacillus badius</name>
    <dbReference type="NCBI Taxonomy" id="1455"/>
    <lineage>
        <taxon>Bacteria</taxon>
        <taxon>Bacillati</taxon>
        <taxon>Bacillota</taxon>
        <taxon>Bacilli</taxon>
        <taxon>Bacillales</taxon>
        <taxon>Bacillaceae</taxon>
        <taxon>Pseudobacillus</taxon>
    </lineage>
</organism>
<dbReference type="EMBL" id="JXLP01000020">
    <property type="protein sequence ID" value="KIL76895.1"/>
    <property type="molecule type" value="Genomic_DNA"/>
</dbReference>
<evidence type="ECO:0008006" key="3">
    <source>
        <dbReference type="Google" id="ProtNLM"/>
    </source>
</evidence>
<evidence type="ECO:0000313" key="1">
    <source>
        <dbReference type="EMBL" id="KIL76895.1"/>
    </source>
</evidence>
<comment type="caution">
    <text evidence="1">The sequence shown here is derived from an EMBL/GenBank/DDBJ whole genome shotgun (WGS) entry which is preliminary data.</text>
</comment>
<gene>
    <name evidence="1" type="ORF">SD77_2680</name>
</gene>